<reference evidence="1 2" key="1">
    <citation type="submission" date="2024-08" db="EMBL/GenBank/DDBJ databases">
        <title>Insights into the chromosomal genome structure of Flemingia macrophylla.</title>
        <authorList>
            <person name="Ding Y."/>
            <person name="Zhao Y."/>
            <person name="Bi W."/>
            <person name="Wu M."/>
            <person name="Zhao G."/>
            <person name="Gong Y."/>
            <person name="Li W."/>
            <person name="Zhang P."/>
        </authorList>
    </citation>
    <scope>NUCLEOTIDE SEQUENCE [LARGE SCALE GENOMIC DNA]</scope>
    <source>
        <strain evidence="1">DYQJB</strain>
        <tissue evidence="1">Leaf</tissue>
    </source>
</reference>
<gene>
    <name evidence="1" type="ORF">Fmac_013567</name>
</gene>
<dbReference type="EMBL" id="JBGMDY010000004">
    <property type="protein sequence ID" value="KAL2339121.1"/>
    <property type="molecule type" value="Genomic_DNA"/>
</dbReference>
<evidence type="ECO:0000313" key="2">
    <source>
        <dbReference type="Proteomes" id="UP001603857"/>
    </source>
</evidence>
<dbReference type="SUPFAM" id="SSF53756">
    <property type="entry name" value="UDP-Glycosyltransferase/glycogen phosphorylase"/>
    <property type="match status" value="1"/>
</dbReference>
<keyword evidence="2" id="KW-1185">Reference proteome</keyword>
<dbReference type="Proteomes" id="UP001603857">
    <property type="component" value="Unassembled WGS sequence"/>
</dbReference>
<protein>
    <submittedName>
        <fullName evidence="1">Uncharacterized protein</fullName>
    </submittedName>
</protein>
<name>A0ABD1MU02_9FABA</name>
<evidence type="ECO:0000313" key="1">
    <source>
        <dbReference type="EMBL" id="KAL2339121.1"/>
    </source>
</evidence>
<dbReference type="AlphaFoldDB" id="A0ABD1MU02"/>
<sequence>MDPLKLHFIPYLSPGRLIPLCDVATLFALRGHHVTVITTSSNAQILRKSNPSLHLHIVSFPAREAGLSDGVELMTAVDDLTSAANFYRASMLLRGPIAHFLDG</sequence>
<accession>A0ABD1MU02</accession>
<dbReference type="Gene3D" id="3.40.50.2000">
    <property type="entry name" value="Glycogen Phosphorylase B"/>
    <property type="match status" value="1"/>
</dbReference>
<organism evidence="1 2">
    <name type="scientific">Flemingia macrophylla</name>
    <dbReference type="NCBI Taxonomy" id="520843"/>
    <lineage>
        <taxon>Eukaryota</taxon>
        <taxon>Viridiplantae</taxon>
        <taxon>Streptophyta</taxon>
        <taxon>Embryophyta</taxon>
        <taxon>Tracheophyta</taxon>
        <taxon>Spermatophyta</taxon>
        <taxon>Magnoliopsida</taxon>
        <taxon>eudicotyledons</taxon>
        <taxon>Gunneridae</taxon>
        <taxon>Pentapetalae</taxon>
        <taxon>rosids</taxon>
        <taxon>fabids</taxon>
        <taxon>Fabales</taxon>
        <taxon>Fabaceae</taxon>
        <taxon>Papilionoideae</taxon>
        <taxon>50 kb inversion clade</taxon>
        <taxon>NPAAA clade</taxon>
        <taxon>indigoferoid/millettioid clade</taxon>
        <taxon>Phaseoleae</taxon>
        <taxon>Flemingia</taxon>
    </lineage>
</organism>
<comment type="caution">
    <text evidence="1">The sequence shown here is derived from an EMBL/GenBank/DDBJ whole genome shotgun (WGS) entry which is preliminary data.</text>
</comment>
<proteinExistence type="predicted"/>